<accession>A0A0Z8HJ29</accession>
<dbReference type="GO" id="GO:0006260">
    <property type="term" value="P:DNA replication"/>
    <property type="evidence" value="ECO:0007669"/>
    <property type="project" value="TreeGrafter"/>
</dbReference>
<reference evidence="2 3" key="1">
    <citation type="submission" date="2016-02" db="EMBL/GenBank/DDBJ databases">
        <authorList>
            <consortium name="Pathogen Informatics"/>
        </authorList>
    </citation>
    <scope>NUCLEOTIDE SEQUENCE [LARGE SCALE GENOMIC DNA]</scope>
    <source>
        <strain evidence="2 3">LSS44</strain>
    </source>
</reference>
<organism evidence="2 3">
    <name type="scientific">Streptococcus suis</name>
    <dbReference type="NCBI Taxonomy" id="1307"/>
    <lineage>
        <taxon>Bacteria</taxon>
        <taxon>Bacillati</taxon>
        <taxon>Bacillota</taxon>
        <taxon>Bacilli</taxon>
        <taxon>Lactobacillales</taxon>
        <taxon>Streptococcaceae</taxon>
        <taxon>Streptococcus</taxon>
    </lineage>
</organism>
<dbReference type="Gene3D" id="3.40.50.300">
    <property type="entry name" value="P-loop containing nucleotide triphosphate hydrolases"/>
    <property type="match status" value="1"/>
</dbReference>
<dbReference type="SUPFAM" id="SSF52540">
    <property type="entry name" value="P-loop containing nucleoside triphosphate hydrolases"/>
    <property type="match status" value="1"/>
</dbReference>
<dbReference type="EMBL" id="FIGZ01000027">
    <property type="protein sequence ID" value="CYV18039.1"/>
    <property type="molecule type" value="Genomic_DNA"/>
</dbReference>
<feature type="domain" description="IstB-like ATP-binding" evidence="1">
    <location>
        <begin position="80"/>
        <end position="249"/>
    </location>
</feature>
<sequence>MNNPFENLNYLIETEEICPVHNIKLLQLDRLVKIAGEDKPRRPSPYCPACTAEAIEQREHEEIEKHLNAEVYLKTYDVLARDSHIPDMQKDADFENFIAETTEEKQLLEFAKAQVQKYLDGMSGNTLITGSTGIGKTHLSISIAKALNEGWKAKGEPKSVLFVSLTELLKQIKEGWNYGKGATLTEFEAIEKLKAVDYLILDDLGAKNAVIKPKSDWEQDLLFDILNNRVNTIINTNLNGEELKTVYNERNYSRILTGLEGNSFKAFSIKDKRYSLNQLKSKKQAGG</sequence>
<protein>
    <submittedName>
        <fullName evidence="2">GTP-binding protein</fullName>
    </submittedName>
</protein>
<dbReference type="PANTHER" id="PTHR30050:SF4">
    <property type="entry name" value="ATP-BINDING PROTEIN RV3427C IN INSERTION SEQUENCE-RELATED"/>
    <property type="match status" value="1"/>
</dbReference>
<dbReference type="PANTHER" id="PTHR30050">
    <property type="entry name" value="CHROMOSOMAL REPLICATION INITIATOR PROTEIN DNAA"/>
    <property type="match status" value="1"/>
</dbReference>
<dbReference type="CDD" id="cd00009">
    <property type="entry name" value="AAA"/>
    <property type="match status" value="1"/>
</dbReference>
<proteinExistence type="predicted"/>
<dbReference type="GO" id="GO:0005524">
    <property type="term" value="F:ATP binding"/>
    <property type="evidence" value="ECO:0007669"/>
    <property type="project" value="InterPro"/>
</dbReference>
<evidence type="ECO:0000259" key="1">
    <source>
        <dbReference type="Pfam" id="PF01695"/>
    </source>
</evidence>
<gene>
    <name evidence="2" type="primary">dnaC_2</name>
    <name evidence="2" type="ORF">ERS132406_01931</name>
</gene>
<dbReference type="InterPro" id="IPR002611">
    <property type="entry name" value="IstB_ATP-bd"/>
</dbReference>
<evidence type="ECO:0000313" key="2">
    <source>
        <dbReference type="EMBL" id="CYV18039.1"/>
    </source>
</evidence>
<dbReference type="Pfam" id="PF01695">
    <property type="entry name" value="IstB_IS21"/>
    <property type="match status" value="1"/>
</dbReference>
<dbReference type="RefSeq" id="WP_024411964.1">
    <property type="nucleotide sequence ID" value="NZ_CEDV01000099.1"/>
</dbReference>
<dbReference type="AlphaFoldDB" id="A0A0Z8HJ29"/>
<evidence type="ECO:0000313" key="3">
    <source>
        <dbReference type="Proteomes" id="UP000072083"/>
    </source>
</evidence>
<name>A0A0Z8HJ29_STRSU</name>
<dbReference type="Proteomes" id="UP000072083">
    <property type="component" value="Unassembled WGS sequence"/>
</dbReference>
<dbReference type="InterPro" id="IPR027417">
    <property type="entry name" value="P-loop_NTPase"/>
</dbReference>